<dbReference type="AlphaFoldDB" id="A0A369NRQ1"/>
<reference evidence="6 7" key="1">
    <citation type="journal article" date="2005" name="Appl. Environ. Microbiol.">
        <title>Intestinal bacterial communities that produce active estrogen-like compounds enterodiol and enterolactone in humans.</title>
        <authorList>
            <person name="Clavel T."/>
            <person name="Henderson G."/>
            <person name="Alpert C.A."/>
            <person name="Philippe C."/>
            <person name="Rigottier-Gois L."/>
            <person name="Dore J."/>
            <person name="Blaut M."/>
        </authorList>
    </citation>
    <scope>NUCLEOTIDE SEQUENCE [LARGE SCALE GENOMIC DNA]</scope>
    <source>
        <strain evidence="6 7">SECO-MT75m2</strain>
    </source>
</reference>
<dbReference type="RefSeq" id="WP_114551766.1">
    <property type="nucleotide sequence ID" value="NZ_CP089333.1"/>
</dbReference>
<evidence type="ECO:0000256" key="1">
    <source>
        <dbReference type="ARBA" id="ARBA00022690"/>
    </source>
</evidence>
<feature type="compositionally biased region" description="Low complexity" evidence="3">
    <location>
        <begin position="32"/>
        <end position="85"/>
    </location>
</feature>
<evidence type="ECO:0000313" key="7">
    <source>
        <dbReference type="Proteomes" id="UP000312594"/>
    </source>
</evidence>
<keyword evidence="4" id="KW-0732">Signal</keyword>
<dbReference type="Proteomes" id="UP000312594">
    <property type="component" value="Unassembled WGS sequence"/>
</dbReference>
<organism evidence="6 7">
    <name type="scientific">Eggerthella lenta</name>
    <name type="common">Eubacterium lentum</name>
    <dbReference type="NCBI Taxonomy" id="84112"/>
    <lineage>
        <taxon>Bacteria</taxon>
        <taxon>Bacillati</taxon>
        <taxon>Actinomycetota</taxon>
        <taxon>Coriobacteriia</taxon>
        <taxon>Eggerthellales</taxon>
        <taxon>Eggerthellaceae</taxon>
        <taxon>Eggerthella</taxon>
    </lineage>
</organism>
<keyword evidence="2" id="KW-0789">Thiol protease inhibitor</keyword>
<feature type="chain" id="PRO_5038602485" description="Proteinase inhibitor I42 chagasin domain-containing protein" evidence="4">
    <location>
        <begin position="25"/>
        <end position="215"/>
    </location>
</feature>
<accession>A0A369NRQ1</accession>
<dbReference type="EMBL" id="VEVP01000033">
    <property type="protein sequence ID" value="TNU89181.1"/>
    <property type="molecule type" value="Genomic_DNA"/>
</dbReference>
<dbReference type="Pfam" id="PF09394">
    <property type="entry name" value="Inhibitor_I42"/>
    <property type="match status" value="1"/>
</dbReference>
<evidence type="ECO:0000256" key="3">
    <source>
        <dbReference type="SAM" id="MobiDB-lite"/>
    </source>
</evidence>
<evidence type="ECO:0000256" key="2">
    <source>
        <dbReference type="ARBA" id="ARBA00022704"/>
    </source>
</evidence>
<evidence type="ECO:0000256" key="4">
    <source>
        <dbReference type="SAM" id="SignalP"/>
    </source>
</evidence>
<protein>
    <recommendedName>
        <fullName evidence="5">Proteinase inhibitor I42 chagasin domain-containing protein</fullName>
    </recommendedName>
</protein>
<dbReference type="PROSITE" id="PS51257">
    <property type="entry name" value="PROKAR_LIPOPROTEIN"/>
    <property type="match status" value="1"/>
</dbReference>
<evidence type="ECO:0000259" key="5">
    <source>
        <dbReference type="Pfam" id="PF09394"/>
    </source>
</evidence>
<feature type="domain" description="Proteinase inhibitor I42 chagasin" evidence="5">
    <location>
        <begin position="112"/>
        <end position="197"/>
    </location>
</feature>
<dbReference type="GO" id="GO:0004869">
    <property type="term" value="F:cysteine-type endopeptidase inhibitor activity"/>
    <property type="evidence" value="ECO:0007669"/>
    <property type="project" value="UniProtKB-KW"/>
</dbReference>
<evidence type="ECO:0000313" key="6">
    <source>
        <dbReference type="EMBL" id="TNU89181.1"/>
    </source>
</evidence>
<name>A0A369NRQ1_EGGLN</name>
<dbReference type="Gene3D" id="2.60.40.2020">
    <property type="match status" value="1"/>
</dbReference>
<dbReference type="InterPro" id="IPR018990">
    <property type="entry name" value="Prot_inh_I42_chagasin"/>
</dbReference>
<sequence>MTKTAKWSMIGVLAALVLALFAVAGCSSDNAGNNDNGGDNANPATENNDNGSGNNGDNADNNNADNNNADNNNNNNGNSNSNNGNQMGDGSSIGEGTVLKVPNGWVAYSQSDMLVLLDSNADVQYQWTAEVNGNTVLKDTDADLPSSGFNDQNSQDVVGAAGMHAFGFLADDQNNGESTITMKLANTSNANDVKTTIVVKATVQNGTFTDVSVQE</sequence>
<comment type="caution">
    <text evidence="6">The sequence shown here is derived from an EMBL/GenBank/DDBJ whole genome shotgun (WGS) entry which is preliminary data.</text>
</comment>
<gene>
    <name evidence="6" type="ORF">FIC87_11985</name>
</gene>
<keyword evidence="1" id="KW-0646">Protease inhibitor</keyword>
<dbReference type="InterPro" id="IPR036331">
    <property type="entry name" value="Chagasin-like_sf"/>
</dbReference>
<feature type="signal peptide" evidence="4">
    <location>
        <begin position="1"/>
        <end position="24"/>
    </location>
</feature>
<proteinExistence type="predicted"/>
<dbReference type="SUPFAM" id="SSF141066">
    <property type="entry name" value="ICP-like"/>
    <property type="match status" value="1"/>
</dbReference>
<feature type="region of interest" description="Disordered" evidence="3">
    <location>
        <begin position="32"/>
        <end position="95"/>
    </location>
</feature>